<sequence>MFECSYSSFREPPSNLQGQICKPRRNPKCFQRPFIGDWQAMINGSRSPLSFFSWCPWAVAPNSGSSCELAADPSQSYSAGSAREITTRQKTAEEAPLHPWKIVRLLINNNVHNENYGLVMNSLVCVPSSPFVRAFSQVPLCVCEE</sequence>
<reference evidence="1 2" key="1">
    <citation type="journal article" date="2019" name="Sci. Rep.">
        <title>Orb-weaving spider Araneus ventricosus genome elucidates the spidroin gene catalogue.</title>
        <authorList>
            <person name="Kono N."/>
            <person name="Nakamura H."/>
            <person name="Ohtoshi R."/>
            <person name="Moran D.A.P."/>
            <person name="Shinohara A."/>
            <person name="Yoshida Y."/>
            <person name="Fujiwara M."/>
            <person name="Mori M."/>
            <person name="Tomita M."/>
            <person name="Arakawa K."/>
        </authorList>
    </citation>
    <scope>NUCLEOTIDE SEQUENCE [LARGE SCALE GENOMIC DNA]</scope>
</reference>
<dbReference type="EMBL" id="BGPR01001724">
    <property type="protein sequence ID" value="GBM60462.1"/>
    <property type="molecule type" value="Genomic_DNA"/>
</dbReference>
<proteinExistence type="predicted"/>
<dbReference type="AlphaFoldDB" id="A0A4Y2H2G2"/>
<accession>A0A4Y2H2G2</accession>
<organism evidence="1 2">
    <name type="scientific">Araneus ventricosus</name>
    <name type="common">Orbweaver spider</name>
    <name type="synonym">Epeira ventricosa</name>
    <dbReference type="NCBI Taxonomy" id="182803"/>
    <lineage>
        <taxon>Eukaryota</taxon>
        <taxon>Metazoa</taxon>
        <taxon>Ecdysozoa</taxon>
        <taxon>Arthropoda</taxon>
        <taxon>Chelicerata</taxon>
        <taxon>Arachnida</taxon>
        <taxon>Araneae</taxon>
        <taxon>Araneomorphae</taxon>
        <taxon>Entelegynae</taxon>
        <taxon>Araneoidea</taxon>
        <taxon>Araneidae</taxon>
        <taxon>Araneus</taxon>
    </lineage>
</organism>
<evidence type="ECO:0000313" key="2">
    <source>
        <dbReference type="Proteomes" id="UP000499080"/>
    </source>
</evidence>
<protein>
    <submittedName>
        <fullName evidence="1">Uncharacterized protein</fullName>
    </submittedName>
</protein>
<name>A0A4Y2H2G2_ARAVE</name>
<comment type="caution">
    <text evidence="1">The sequence shown here is derived from an EMBL/GenBank/DDBJ whole genome shotgun (WGS) entry which is preliminary data.</text>
</comment>
<evidence type="ECO:0000313" key="1">
    <source>
        <dbReference type="EMBL" id="GBM60462.1"/>
    </source>
</evidence>
<dbReference type="Proteomes" id="UP000499080">
    <property type="component" value="Unassembled WGS sequence"/>
</dbReference>
<keyword evidence="2" id="KW-1185">Reference proteome</keyword>
<gene>
    <name evidence="1" type="ORF">AVEN_117973_1</name>
</gene>